<evidence type="ECO:0000256" key="2">
    <source>
        <dbReference type="SAM" id="MobiDB-lite"/>
    </source>
</evidence>
<evidence type="ECO:0000313" key="4">
    <source>
        <dbReference type="Proteomes" id="UP001501479"/>
    </source>
</evidence>
<evidence type="ECO:0000256" key="1">
    <source>
        <dbReference type="SAM" id="Coils"/>
    </source>
</evidence>
<evidence type="ECO:0000313" key="3">
    <source>
        <dbReference type="EMBL" id="GAA3702749.1"/>
    </source>
</evidence>
<gene>
    <name evidence="3" type="ORF">GCM10022421_06710</name>
</gene>
<keyword evidence="1" id="KW-0175">Coiled coil</keyword>
<feature type="region of interest" description="Disordered" evidence="2">
    <location>
        <begin position="25"/>
        <end position="44"/>
    </location>
</feature>
<sequence length="330" mass="36060">MQVTSPRLSPLNTNLEPAAGIAGAVAESSTPPLTAKTPVSQSAPGRYQQWGRLSQAQNQIARLQAAEQSLTQAYQQLRPLAQRLQASAMAPEQQSRWGEQLARLSEHLQQQGRLDARLQPVALDGDAARYRYQLDKVDLLSPRPVRERVTLLLAGQQQAMGISIAPGQRPVVTLTQLNRHLAPLGINAEAEQGKLQLIARERGEAILRQPILMQGEGVRVPAGEPVLIKATPEPDALAPLQAAAQKGELLSEREHLKRVMVRIQDYSQRLQEQRQLILQHTAKAWPVAAAKEPGATPLPAQASRFEQLVSALVAQANVSRHSAVALLRKE</sequence>
<dbReference type="Proteomes" id="UP001501479">
    <property type="component" value="Unassembled WGS sequence"/>
</dbReference>
<reference evidence="4" key="1">
    <citation type="journal article" date="2019" name="Int. J. Syst. Evol. Microbiol.">
        <title>The Global Catalogue of Microorganisms (GCM) 10K type strain sequencing project: providing services to taxonomists for standard genome sequencing and annotation.</title>
        <authorList>
            <consortium name="The Broad Institute Genomics Platform"/>
            <consortium name="The Broad Institute Genome Sequencing Center for Infectious Disease"/>
            <person name="Wu L."/>
            <person name="Ma J."/>
        </authorList>
    </citation>
    <scope>NUCLEOTIDE SEQUENCE [LARGE SCALE GENOMIC DNA]</scope>
    <source>
        <strain evidence="4">JCM 17329</strain>
    </source>
</reference>
<keyword evidence="4" id="KW-1185">Reference proteome</keyword>
<name>A0ABP7DCG8_9GAMM</name>
<feature type="compositionally biased region" description="Polar residues" evidence="2">
    <location>
        <begin position="27"/>
        <end position="43"/>
    </location>
</feature>
<comment type="caution">
    <text evidence="3">The sequence shown here is derived from an EMBL/GenBank/DDBJ whole genome shotgun (WGS) entry which is preliminary data.</text>
</comment>
<accession>A0ABP7DCG8</accession>
<protein>
    <submittedName>
        <fullName evidence="3">Uncharacterized protein</fullName>
    </submittedName>
</protein>
<organism evidence="3 4">
    <name type="scientific">Oceanisphaera sediminis</name>
    <dbReference type="NCBI Taxonomy" id="981381"/>
    <lineage>
        <taxon>Bacteria</taxon>
        <taxon>Pseudomonadati</taxon>
        <taxon>Pseudomonadota</taxon>
        <taxon>Gammaproteobacteria</taxon>
        <taxon>Aeromonadales</taxon>
        <taxon>Aeromonadaceae</taxon>
        <taxon>Oceanisphaera</taxon>
    </lineage>
</organism>
<feature type="coiled-coil region" evidence="1">
    <location>
        <begin position="256"/>
        <end position="283"/>
    </location>
</feature>
<dbReference type="EMBL" id="BAABDS010000009">
    <property type="protein sequence ID" value="GAA3702749.1"/>
    <property type="molecule type" value="Genomic_DNA"/>
</dbReference>
<dbReference type="RefSeq" id="WP_344962381.1">
    <property type="nucleotide sequence ID" value="NZ_BAABDS010000009.1"/>
</dbReference>
<proteinExistence type="predicted"/>